<dbReference type="AlphaFoldDB" id="A0A061BGP8"/>
<dbReference type="EMBL" id="CWKI01000014">
    <property type="protein sequence ID" value="CTR10796.1"/>
    <property type="molecule type" value="Genomic_DNA"/>
</dbReference>
<dbReference type="Proteomes" id="UP000199069">
    <property type="component" value="Unassembled WGS sequence"/>
</dbReference>
<dbReference type="STRING" id="5286.A0A061BGP8"/>
<evidence type="ECO:0000313" key="6">
    <source>
        <dbReference type="EMBL" id="PRQ70827.1"/>
    </source>
</evidence>
<dbReference type="GO" id="GO:0004864">
    <property type="term" value="F:protein phosphatase inhibitor activity"/>
    <property type="evidence" value="ECO:0007669"/>
    <property type="project" value="TreeGrafter"/>
</dbReference>
<organism evidence="4">
    <name type="scientific">Rhodotorula toruloides</name>
    <name type="common">Yeast</name>
    <name type="synonym">Rhodosporidium toruloides</name>
    <dbReference type="NCBI Taxonomy" id="5286"/>
    <lineage>
        <taxon>Eukaryota</taxon>
        <taxon>Fungi</taxon>
        <taxon>Dikarya</taxon>
        <taxon>Basidiomycota</taxon>
        <taxon>Pucciniomycotina</taxon>
        <taxon>Microbotryomycetes</taxon>
        <taxon>Sporidiobolales</taxon>
        <taxon>Sporidiobolaceae</taxon>
        <taxon>Rhodotorula</taxon>
    </lineage>
</organism>
<comment type="function">
    <text evidence="2">Plays an essential role in initiation of the G0 program by preventing the degradation of specific nutrient-regulated mRNAs via the 5'-3' mRNA decay pathway.</text>
</comment>
<evidence type="ECO:0000256" key="2">
    <source>
        <dbReference type="RuleBase" id="RU363120"/>
    </source>
</evidence>
<protein>
    <recommendedName>
        <fullName evidence="2">mRNA stability protein</fullName>
    </recommendedName>
</protein>
<proteinExistence type="inferred from homology"/>
<evidence type="ECO:0000313" key="5">
    <source>
        <dbReference type="EMBL" id="CTR10796.1"/>
    </source>
</evidence>
<feature type="compositionally biased region" description="Polar residues" evidence="3">
    <location>
        <begin position="77"/>
        <end position="92"/>
    </location>
</feature>
<evidence type="ECO:0000313" key="8">
    <source>
        <dbReference type="Proteomes" id="UP000239560"/>
    </source>
</evidence>
<dbReference type="GO" id="GO:0005737">
    <property type="term" value="C:cytoplasm"/>
    <property type="evidence" value="ECO:0007669"/>
    <property type="project" value="TreeGrafter"/>
</dbReference>
<dbReference type="Pfam" id="PF04667">
    <property type="entry name" value="Endosulfine"/>
    <property type="match status" value="1"/>
</dbReference>
<comment type="similarity">
    <text evidence="1 2">Belongs to the endosulfine family.</text>
</comment>
<name>A0A061BGP8_RHOTO</name>
<accession>A0A061BGP8</accession>
<evidence type="ECO:0000313" key="4">
    <source>
        <dbReference type="EMBL" id="CDR46176.1"/>
    </source>
</evidence>
<reference evidence="6 8" key="3">
    <citation type="journal article" date="2018" name="Elife">
        <title>Functional genomics of lipid metabolism in the oleaginous yeast Rhodosporidium toruloides.</title>
        <authorList>
            <person name="Coradetti S.T."/>
            <person name="Pinel D."/>
            <person name="Geiselman G."/>
            <person name="Ito M."/>
            <person name="Mondo S."/>
            <person name="Reilly M.C."/>
            <person name="Cheng Y.F."/>
            <person name="Bauer S."/>
            <person name="Grigoriev I."/>
            <person name="Gladden J.M."/>
            <person name="Simmons B.A."/>
            <person name="Brem R."/>
            <person name="Arkin A.P."/>
            <person name="Skerker J.M."/>
        </authorList>
    </citation>
    <scope>NUCLEOTIDE SEQUENCE [LARGE SCALE GENOMIC DNA]</scope>
    <source>
        <strain evidence="6 8">NBRC 0880</strain>
    </source>
</reference>
<dbReference type="OMA" id="PEMVPHA"/>
<dbReference type="EMBL" id="LCTV02000014">
    <property type="protein sequence ID" value="PRQ70827.1"/>
    <property type="molecule type" value="Genomic_DNA"/>
</dbReference>
<keyword evidence="7" id="KW-1185">Reference proteome</keyword>
<evidence type="ECO:0000256" key="1">
    <source>
        <dbReference type="ARBA" id="ARBA00010520"/>
    </source>
</evidence>
<feature type="region of interest" description="Disordered" evidence="3">
    <location>
        <begin position="49"/>
        <end position="139"/>
    </location>
</feature>
<dbReference type="PANTHER" id="PTHR10358:SF6">
    <property type="entry name" value="ENDOSULFINE, ISOFORM A"/>
    <property type="match status" value="1"/>
</dbReference>
<dbReference type="EMBL" id="LK052947">
    <property type="protein sequence ID" value="CDR46176.1"/>
    <property type="molecule type" value="Genomic_DNA"/>
</dbReference>
<dbReference type="OrthoDB" id="5949865at2759"/>
<reference evidence="5 7" key="2">
    <citation type="submission" date="2015-07" db="EMBL/GenBank/DDBJ databases">
        <authorList>
            <person name="Cajimat M.N.B."/>
            <person name="Milazzo M.L."/>
            <person name="Fulhorst C.F."/>
        </authorList>
    </citation>
    <scope>NUCLEOTIDE SEQUENCE [LARGE SCALE GENOMIC DNA]</scope>
    <source>
        <strain evidence="5">Single colony</strain>
    </source>
</reference>
<evidence type="ECO:0000313" key="7">
    <source>
        <dbReference type="Proteomes" id="UP000199069"/>
    </source>
</evidence>
<dbReference type="PANTHER" id="PTHR10358">
    <property type="entry name" value="ENDOSULFINE"/>
    <property type="match status" value="1"/>
</dbReference>
<dbReference type="InterPro" id="IPR006760">
    <property type="entry name" value="Endosulphine"/>
</dbReference>
<feature type="compositionally biased region" description="Gly residues" evidence="3">
    <location>
        <begin position="98"/>
        <end position="118"/>
    </location>
</feature>
<evidence type="ECO:0000256" key="3">
    <source>
        <dbReference type="SAM" id="MobiDB-lite"/>
    </source>
</evidence>
<dbReference type="Proteomes" id="UP000239560">
    <property type="component" value="Unassembled WGS sequence"/>
</dbReference>
<gene>
    <name evidence="5" type="primary">FGENESH: predicted gene_14.207</name>
    <name evidence="6" type="ORF">AAT19DRAFT_10984</name>
    <name evidence="5" type="ORF">BN2166_0066570</name>
    <name evidence="4" type="ORF">RHTO0S_12e01266g</name>
</gene>
<sequence length="139" mass="14292">MLPNRQKVDISSFSEQEKELFQKYGKVPAHKNLLANKLKERKYFDSGDYAMSKAGVSPPQSVGTAIPSPADIPHASPPSNQSGAQNIPGASTSPNSGGFHGGSGSPGSPGSGGVGVGVSPGTYGSPSKEPISMHHPHRS</sequence>
<reference evidence="4" key="1">
    <citation type="journal article" date="2014" name="Genome Announc.">
        <title>Draft genome sequence of Rhodosporidium toruloides CECT1137, an oleaginous yeast of biotechnological interest.</title>
        <authorList>
            <person name="Morin N."/>
            <person name="Calcas X."/>
            <person name="Devillers H."/>
            <person name="Durrens P."/>
            <person name="Sherman D.J."/>
            <person name="Nicaud J.-M."/>
            <person name="Neuveglise C."/>
        </authorList>
    </citation>
    <scope>NUCLEOTIDE SEQUENCE</scope>
    <source>
        <strain evidence="4">CECT1137</strain>
    </source>
</reference>